<reference evidence="2 3" key="1">
    <citation type="submission" date="2020-11" db="EMBL/GenBank/DDBJ databases">
        <title>Insectihabitans protaetiae gen. nov. sp. nov. and Insectihabitans allomyrinae sp. nov., isolated from larvae of Protaetia brevitarsis seulensis and Allomyrina dichotoma, respectively.</title>
        <authorList>
            <person name="Lee S.D."/>
            <person name="Byeon Y.-S."/>
            <person name="Kim S.-M."/>
            <person name="Yang H.L."/>
            <person name="Kim I.S."/>
        </authorList>
    </citation>
    <scope>NUCLEOTIDE SEQUENCE [LARGE SCALE GENOMIC DNA]</scope>
    <source>
        <strain evidence="2 3">BWR-B9</strain>
    </source>
</reference>
<sequence>MKTMVLKQQVFKIPVVFLGLFILNILLMTWGLYLRQGYSDYLLVILSGCFFIVPPLFAFVFFYKVLRKRQEDNNIYWRFIIRNTKRALISYFILCIVGHVIVEHLSSGLVMTATVTATGIWVSTAVFILLNRSLLKPYMEMLNTDIDIPENSFNPATGSPMLGHFDSEGNPSGTG</sequence>
<keyword evidence="1" id="KW-0472">Membrane</keyword>
<evidence type="ECO:0000313" key="3">
    <source>
        <dbReference type="Proteomes" id="UP001296921"/>
    </source>
</evidence>
<comment type="caution">
    <text evidence="2">The sequence shown here is derived from an EMBL/GenBank/DDBJ whole genome shotgun (WGS) entry which is preliminary data.</text>
</comment>
<keyword evidence="3" id="KW-1185">Reference proteome</keyword>
<name>A0ABS1IV31_9GAMM</name>
<feature type="transmembrane region" description="Helical" evidence="1">
    <location>
        <begin position="108"/>
        <end position="130"/>
    </location>
</feature>
<evidence type="ECO:0000256" key="1">
    <source>
        <dbReference type="SAM" id="Phobius"/>
    </source>
</evidence>
<feature type="transmembrane region" description="Helical" evidence="1">
    <location>
        <begin position="12"/>
        <end position="35"/>
    </location>
</feature>
<evidence type="ECO:0008006" key="4">
    <source>
        <dbReference type="Google" id="ProtNLM"/>
    </source>
</evidence>
<proteinExistence type="predicted"/>
<accession>A0ABS1IV31</accession>
<feature type="transmembrane region" description="Helical" evidence="1">
    <location>
        <begin position="41"/>
        <end position="66"/>
    </location>
</feature>
<keyword evidence="1" id="KW-1133">Transmembrane helix</keyword>
<keyword evidence="1" id="KW-0812">Transmembrane</keyword>
<dbReference type="EMBL" id="JADRCR010000012">
    <property type="protein sequence ID" value="MBK5145534.1"/>
    <property type="molecule type" value="Genomic_DNA"/>
</dbReference>
<gene>
    <name evidence="2" type="ORF">I2494_17790</name>
</gene>
<evidence type="ECO:0000313" key="2">
    <source>
        <dbReference type="EMBL" id="MBK5145534.1"/>
    </source>
</evidence>
<protein>
    <recommendedName>
        <fullName evidence="4">DUF2975 domain-containing protein</fullName>
    </recommendedName>
</protein>
<dbReference type="RefSeq" id="WP_218468415.1">
    <property type="nucleotide sequence ID" value="NZ_JADRCR010000012.1"/>
</dbReference>
<feature type="transmembrane region" description="Helical" evidence="1">
    <location>
        <begin position="87"/>
        <end position="102"/>
    </location>
</feature>
<dbReference type="Proteomes" id="UP001296921">
    <property type="component" value="Unassembled WGS sequence"/>
</dbReference>
<organism evidence="2 3">
    <name type="scientific">Limnobaculum allomyrinae</name>
    <dbReference type="NCBI Taxonomy" id="2791986"/>
    <lineage>
        <taxon>Bacteria</taxon>
        <taxon>Pseudomonadati</taxon>
        <taxon>Pseudomonadota</taxon>
        <taxon>Gammaproteobacteria</taxon>
        <taxon>Enterobacterales</taxon>
        <taxon>Budviciaceae</taxon>
        <taxon>Limnobaculum</taxon>
    </lineage>
</organism>